<keyword evidence="2" id="KW-1185">Reference proteome</keyword>
<gene>
    <name evidence="1" type="ORF">BOX15_Mlig017334g2</name>
</gene>
<name>A0A267ESS7_9PLAT</name>
<reference evidence="1 2" key="1">
    <citation type="submission" date="2017-06" db="EMBL/GenBank/DDBJ databases">
        <title>A platform for efficient transgenesis in Macrostomum lignano, a flatworm model organism for stem cell research.</title>
        <authorList>
            <person name="Berezikov E."/>
        </authorList>
    </citation>
    <scope>NUCLEOTIDE SEQUENCE [LARGE SCALE GENOMIC DNA]</scope>
    <source>
        <strain evidence="1">DV1</strain>
        <tissue evidence="1">Whole organism</tissue>
    </source>
</reference>
<sequence>TGLKQNQTVATKIMVSRLRDLDIYGNELADRAYVLEPAPASPLEPLVSPARQAVESAVDTTAISAAWQRGQAVAATGSAHSWETWERVRADPGLVARAALVGLCGLGGVVAGYRGGGLRRLAYGALGLTAGAGLCYPAELADASVRGFDFVRERSTGGK</sequence>
<dbReference type="InterPro" id="IPR033182">
    <property type="entry name" value="MIC26/MIC27_animal"/>
</dbReference>
<evidence type="ECO:0000313" key="2">
    <source>
        <dbReference type="Proteomes" id="UP000215902"/>
    </source>
</evidence>
<dbReference type="AlphaFoldDB" id="A0A267ESS7"/>
<accession>A0A267ESS7</accession>
<dbReference type="GO" id="GO:0061617">
    <property type="term" value="C:MICOS complex"/>
    <property type="evidence" value="ECO:0007669"/>
    <property type="project" value="InterPro"/>
</dbReference>
<dbReference type="STRING" id="282301.A0A267ESS7"/>
<proteinExistence type="predicted"/>
<comment type="caution">
    <text evidence="1">The sequence shown here is derived from an EMBL/GenBank/DDBJ whole genome shotgun (WGS) entry which is preliminary data.</text>
</comment>
<feature type="non-terminal residue" evidence="1">
    <location>
        <position position="1"/>
    </location>
</feature>
<dbReference type="EMBL" id="NIVC01001740">
    <property type="protein sequence ID" value="PAA64561.1"/>
    <property type="molecule type" value="Genomic_DNA"/>
</dbReference>
<dbReference type="Proteomes" id="UP000215902">
    <property type="component" value="Unassembled WGS sequence"/>
</dbReference>
<protein>
    <submittedName>
        <fullName evidence="1">Uncharacterized protein</fullName>
    </submittedName>
</protein>
<evidence type="ECO:0000313" key="1">
    <source>
        <dbReference type="EMBL" id="PAA64561.1"/>
    </source>
</evidence>
<organism evidence="1 2">
    <name type="scientific">Macrostomum lignano</name>
    <dbReference type="NCBI Taxonomy" id="282301"/>
    <lineage>
        <taxon>Eukaryota</taxon>
        <taxon>Metazoa</taxon>
        <taxon>Spiralia</taxon>
        <taxon>Lophotrochozoa</taxon>
        <taxon>Platyhelminthes</taxon>
        <taxon>Rhabditophora</taxon>
        <taxon>Macrostomorpha</taxon>
        <taxon>Macrostomida</taxon>
        <taxon>Macrostomidae</taxon>
        <taxon>Macrostomum</taxon>
    </lineage>
</organism>
<dbReference type="PANTHER" id="PTHR14564">
    <property type="entry name" value="MICOS COMPLEX SUBUNIT MIC26 / MIC27 FAMILY MEMBER"/>
    <property type="match status" value="1"/>
</dbReference>
<dbReference type="GO" id="GO:0042407">
    <property type="term" value="P:cristae formation"/>
    <property type="evidence" value="ECO:0007669"/>
    <property type="project" value="InterPro"/>
</dbReference>